<evidence type="ECO:0000313" key="3">
    <source>
        <dbReference type="Proteomes" id="UP000281813"/>
    </source>
</evidence>
<dbReference type="GO" id="GO:0032259">
    <property type="term" value="P:methylation"/>
    <property type="evidence" value="ECO:0007669"/>
    <property type="project" value="UniProtKB-KW"/>
</dbReference>
<organism evidence="2 3">
    <name type="scientific">Oceanobacillus bengalensis</name>
    <dbReference type="NCBI Taxonomy" id="1435466"/>
    <lineage>
        <taxon>Bacteria</taxon>
        <taxon>Bacillati</taxon>
        <taxon>Bacillota</taxon>
        <taxon>Bacilli</taxon>
        <taxon>Bacillales</taxon>
        <taxon>Bacillaceae</taxon>
        <taxon>Oceanobacillus</taxon>
    </lineage>
</organism>
<feature type="domain" description="Methyltransferase type 11" evidence="1">
    <location>
        <begin position="54"/>
        <end position="147"/>
    </location>
</feature>
<evidence type="ECO:0000259" key="1">
    <source>
        <dbReference type="Pfam" id="PF08241"/>
    </source>
</evidence>
<reference evidence="2 3" key="1">
    <citation type="journal article" date="2015" name="Antonie Van Leeuwenhoek">
        <title>Oceanobacillus bengalensis sp. nov., a bacterium isolated from seawater of the Bay of Bengal.</title>
        <authorList>
            <person name="Yongchang O."/>
            <person name="Xiang W."/>
            <person name="Wang G."/>
        </authorList>
    </citation>
    <scope>NUCLEOTIDE SEQUENCE [LARGE SCALE GENOMIC DNA]</scope>
    <source>
        <strain evidence="2 3">MCCC 1K00260</strain>
    </source>
</reference>
<proteinExistence type="predicted"/>
<dbReference type="PANTHER" id="PTHR43861:SF1">
    <property type="entry name" value="TRANS-ACONITATE 2-METHYLTRANSFERASE"/>
    <property type="match status" value="1"/>
</dbReference>
<dbReference type="PANTHER" id="PTHR43861">
    <property type="entry name" value="TRANS-ACONITATE 2-METHYLTRANSFERASE-RELATED"/>
    <property type="match status" value="1"/>
</dbReference>
<dbReference type="EMBL" id="RBZO01000001">
    <property type="protein sequence ID" value="RKQ18726.1"/>
    <property type="molecule type" value="Genomic_DNA"/>
</dbReference>
<keyword evidence="3" id="KW-1185">Reference proteome</keyword>
<keyword evidence="2" id="KW-0489">Methyltransferase</keyword>
<gene>
    <name evidence="2" type="ORF">D8M05_01040</name>
</gene>
<dbReference type="Pfam" id="PF08241">
    <property type="entry name" value="Methyltransf_11"/>
    <property type="match status" value="1"/>
</dbReference>
<dbReference type="Proteomes" id="UP000281813">
    <property type="component" value="Unassembled WGS sequence"/>
</dbReference>
<dbReference type="OrthoDB" id="9791837at2"/>
<dbReference type="Gene3D" id="3.40.50.150">
    <property type="entry name" value="Vaccinia Virus protein VP39"/>
    <property type="match status" value="1"/>
</dbReference>
<dbReference type="AlphaFoldDB" id="A0A494Z884"/>
<dbReference type="InterPro" id="IPR013216">
    <property type="entry name" value="Methyltransf_11"/>
</dbReference>
<comment type="caution">
    <text evidence="2">The sequence shown here is derived from an EMBL/GenBank/DDBJ whole genome shotgun (WGS) entry which is preliminary data.</text>
</comment>
<dbReference type="InterPro" id="IPR029063">
    <property type="entry name" value="SAM-dependent_MTases_sf"/>
</dbReference>
<dbReference type="RefSeq" id="WP_121127740.1">
    <property type="nucleotide sequence ID" value="NZ_JBHUFK010000020.1"/>
</dbReference>
<keyword evidence="2" id="KW-0808">Transferase</keyword>
<dbReference type="GO" id="GO:0008757">
    <property type="term" value="F:S-adenosylmethionine-dependent methyltransferase activity"/>
    <property type="evidence" value="ECO:0007669"/>
    <property type="project" value="InterPro"/>
</dbReference>
<dbReference type="CDD" id="cd02440">
    <property type="entry name" value="AdoMet_MTases"/>
    <property type="match status" value="1"/>
</dbReference>
<evidence type="ECO:0000313" key="2">
    <source>
        <dbReference type="EMBL" id="RKQ18726.1"/>
    </source>
</evidence>
<protein>
    <submittedName>
        <fullName evidence="2">Class I SAM-dependent methyltransferase</fullName>
    </submittedName>
</protein>
<accession>A0A494Z884</accession>
<dbReference type="SUPFAM" id="SSF53335">
    <property type="entry name" value="S-adenosyl-L-methionine-dependent methyltransferases"/>
    <property type="match status" value="1"/>
</dbReference>
<name>A0A494Z884_9BACI</name>
<sequence>MKGQAIEMDIKETYNQLAKSYEQDVDHDSPYNTDYERPAMIHQLPDDLSGKTVLDAGCAAGWYSEYLTNQGADVTGIDISEEMISAAERRVGDRAEFLCHNLEENLPFKESQFDIIISSLTLHYLKDWEYTFSEFHRVLKQDGMLLFSVHHPFMDFNNFKRENYFQKERLTDRWKKQDIVIDVQFYRRAMQDIVNTTTQFFTLEKLVEPKPQESFKEKNLNSYHYLMTNPHFLIVEAKSGKIH</sequence>